<evidence type="ECO:0000313" key="2">
    <source>
        <dbReference type="Proteomes" id="UP000283817"/>
    </source>
</evidence>
<dbReference type="AlphaFoldDB" id="A0A444HW94"/>
<name>A0A444HW94_RHILE</name>
<reference evidence="1 2" key="1">
    <citation type="submission" date="2019-01" db="EMBL/GenBank/DDBJ databases">
        <title>RHIZO-ID as a novel technology for direct rhizobia identification.</title>
        <authorList>
            <person name="De Meyer S.E."/>
        </authorList>
    </citation>
    <scope>NUCLEOTIDE SEQUENCE [LARGE SCALE GENOMIC DNA]</scope>
    <source>
        <strain evidence="1 2">WSM448</strain>
    </source>
</reference>
<evidence type="ECO:0000313" key="1">
    <source>
        <dbReference type="EMBL" id="RWX28147.1"/>
    </source>
</evidence>
<organism evidence="1 2">
    <name type="scientific">Rhizobium leguminosarum</name>
    <dbReference type="NCBI Taxonomy" id="384"/>
    <lineage>
        <taxon>Bacteria</taxon>
        <taxon>Pseudomonadati</taxon>
        <taxon>Pseudomonadota</taxon>
        <taxon>Alphaproteobacteria</taxon>
        <taxon>Hyphomicrobiales</taxon>
        <taxon>Rhizobiaceae</taxon>
        <taxon>Rhizobium/Agrobacterium group</taxon>
        <taxon>Rhizobium</taxon>
    </lineage>
</organism>
<gene>
    <name evidence="1" type="ORF">EHI47_19720</name>
</gene>
<protein>
    <submittedName>
        <fullName evidence="1">Uncharacterized protein</fullName>
    </submittedName>
</protein>
<accession>A0A444HW94</accession>
<proteinExistence type="predicted"/>
<dbReference type="EMBL" id="SBHX01000048">
    <property type="protein sequence ID" value="RWX28147.1"/>
    <property type="molecule type" value="Genomic_DNA"/>
</dbReference>
<dbReference type="RefSeq" id="WP_128411215.1">
    <property type="nucleotide sequence ID" value="NZ_JAAXDN010000001.1"/>
</dbReference>
<dbReference type="Proteomes" id="UP000283817">
    <property type="component" value="Unassembled WGS sequence"/>
</dbReference>
<comment type="caution">
    <text evidence="1">The sequence shown here is derived from an EMBL/GenBank/DDBJ whole genome shotgun (WGS) entry which is preliminary data.</text>
</comment>
<sequence>MPVFEMTDRMLLAELASPDRIKLYNIFIYQSVNVSCGGVELHRQLFHARPAQDYWAISRNNTASVPAGCRIVENRGRETAFGKFPALARKINADACEMR</sequence>